<protein>
    <submittedName>
        <fullName evidence="2">Uncharacterized protein</fullName>
    </submittedName>
</protein>
<dbReference type="STRING" id="452589.G9NJ10"/>
<gene>
    <name evidence="2" type="ORF">TRIATDRAFT_304764</name>
</gene>
<evidence type="ECO:0000313" key="3">
    <source>
        <dbReference type="Proteomes" id="UP000005426"/>
    </source>
</evidence>
<feature type="region of interest" description="Disordered" evidence="1">
    <location>
        <begin position="98"/>
        <end position="223"/>
    </location>
</feature>
<comment type="caution">
    <text evidence="2">The sequence shown here is derived from an EMBL/GenBank/DDBJ whole genome shotgun (WGS) entry which is preliminary data.</text>
</comment>
<dbReference type="OrthoDB" id="4900226at2759"/>
<dbReference type="OMA" id="SIVHACH"/>
<accession>G9NJ10</accession>
<organism evidence="2 3">
    <name type="scientific">Hypocrea atroviridis (strain ATCC 20476 / IMI 206040)</name>
    <name type="common">Trichoderma atroviride</name>
    <dbReference type="NCBI Taxonomy" id="452589"/>
    <lineage>
        <taxon>Eukaryota</taxon>
        <taxon>Fungi</taxon>
        <taxon>Dikarya</taxon>
        <taxon>Ascomycota</taxon>
        <taxon>Pezizomycotina</taxon>
        <taxon>Sordariomycetes</taxon>
        <taxon>Hypocreomycetidae</taxon>
        <taxon>Hypocreales</taxon>
        <taxon>Hypocreaceae</taxon>
        <taxon>Trichoderma</taxon>
    </lineage>
</organism>
<dbReference type="EMBL" id="ABDG02000017">
    <property type="protein sequence ID" value="EHK48887.1"/>
    <property type="molecule type" value="Genomic_DNA"/>
</dbReference>
<evidence type="ECO:0000313" key="2">
    <source>
        <dbReference type="EMBL" id="EHK48887.1"/>
    </source>
</evidence>
<sequence length="400" mass="45086">MTFDDSPEMRNDPPPTYKSSYDFGAEERIAVINSSSLGQLTQNLVDTLGSILDVSFGKEQLIESLETTLRQQPVAKHKQIFDIAQSIVHACHNVYGPKEDSSTIKHGEKHRRIKEEDFDASQTESDTEDAASEIYPQRRQSMSAKDQLELQESAQGLKLSQANSSKKVLRSKATSSNTKPLPTLQGRNAKRASTPFAMSQKTCDTASRESSRLSSPEIMDTPPRIEDALQKETPKDPKDPDYALHSLIDQSTQDFIYHSHQQIIEFSSCEDSSPTYTVLVRSLYGKESEGESTWSMGSQWLHLAEGAQTDRKYGAILCALAAMEFQKWHESQKLQHKDLPSQTASKRVTDRLVGSKPADHYEKRTWIQRRSNIATLLTRGKKWIQLVEHLGLGILFKDAW</sequence>
<dbReference type="HOGENOM" id="CLU_688986_0_0_1"/>
<proteinExistence type="predicted"/>
<dbReference type="Proteomes" id="UP000005426">
    <property type="component" value="Unassembled WGS sequence"/>
</dbReference>
<name>G9NJ10_HYPAI</name>
<feature type="compositionally biased region" description="Polar residues" evidence="1">
    <location>
        <begin position="196"/>
        <end position="205"/>
    </location>
</feature>
<dbReference type="AlphaFoldDB" id="G9NJ10"/>
<keyword evidence="3" id="KW-1185">Reference proteome</keyword>
<reference evidence="2 3" key="1">
    <citation type="journal article" date="2011" name="Genome Biol.">
        <title>Comparative genome sequence analysis underscores mycoparasitism as the ancestral life style of Trichoderma.</title>
        <authorList>
            <person name="Kubicek C.P."/>
            <person name="Herrera-Estrella A."/>
            <person name="Seidl-Seiboth V."/>
            <person name="Martinez D.A."/>
            <person name="Druzhinina I.S."/>
            <person name="Thon M."/>
            <person name="Zeilinger S."/>
            <person name="Casas-Flores S."/>
            <person name="Horwitz B.A."/>
            <person name="Mukherjee P.K."/>
            <person name="Mukherjee M."/>
            <person name="Kredics L."/>
            <person name="Alcaraz L.D."/>
            <person name="Aerts A."/>
            <person name="Antal Z."/>
            <person name="Atanasova L."/>
            <person name="Cervantes-Badillo M.G."/>
            <person name="Challacombe J."/>
            <person name="Chertkov O."/>
            <person name="McCluskey K."/>
            <person name="Coulpier F."/>
            <person name="Deshpande N."/>
            <person name="von Doehren H."/>
            <person name="Ebbole D.J."/>
            <person name="Esquivel-Naranjo E.U."/>
            <person name="Fekete E."/>
            <person name="Flipphi M."/>
            <person name="Glaser F."/>
            <person name="Gomez-Rodriguez E.Y."/>
            <person name="Gruber S."/>
            <person name="Han C."/>
            <person name="Henrissat B."/>
            <person name="Hermosa R."/>
            <person name="Hernandez-Onate M."/>
            <person name="Karaffa L."/>
            <person name="Kosti I."/>
            <person name="Le Crom S."/>
            <person name="Lindquist E."/>
            <person name="Lucas S."/>
            <person name="Luebeck M."/>
            <person name="Luebeck P.S."/>
            <person name="Margeot A."/>
            <person name="Metz B."/>
            <person name="Misra M."/>
            <person name="Nevalainen H."/>
            <person name="Omann M."/>
            <person name="Packer N."/>
            <person name="Perrone G."/>
            <person name="Uresti-Rivera E.E."/>
            <person name="Salamov A."/>
            <person name="Schmoll M."/>
            <person name="Seiboth B."/>
            <person name="Shapiro H."/>
            <person name="Sukno S."/>
            <person name="Tamayo-Ramos J.A."/>
            <person name="Tisch D."/>
            <person name="Wiest A."/>
            <person name="Wilkinson H.H."/>
            <person name="Zhang M."/>
            <person name="Coutinho P.M."/>
            <person name="Kenerley C.M."/>
            <person name="Monte E."/>
            <person name="Baker S.E."/>
            <person name="Grigoriev I.V."/>
        </authorList>
    </citation>
    <scope>NUCLEOTIDE SEQUENCE [LARGE SCALE GENOMIC DNA]</scope>
    <source>
        <strain evidence="3">ATCC 20476 / IMI 206040</strain>
    </source>
</reference>
<feature type="compositionally biased region" description="Polar residues" evidence="1">
    <location>
        <begin position="138"/>
        <end position="180"/>
    </location>
</feature>
<evidence type="ECO:0000256" key="1">
    <source>
        <dbReference type="SAM" id="MobiDB-lite"/>
    </source>
</evidence>